<keyword evidence="1" id="KW-0418">Kinase</keyword>
<dbReference type="AlphaFoldDB" id="A0AAX6HS74"/>
<name>A0AAX6HS74_IRIPA</name>
<evidence type="ECO:0000313" key="1">
    <source>
        <dbReference type="EMBL" id="KAJ6843929.1"/>
    </source>
</evidence>
<sequence>MTNAKPWPLSLGFLETIANTKVVEKERGLPTGSDLKLNGAGWKAWPCMLNVVLVSWRRPFDAIDEMPSRLRLAPPKPR</sequence>
<dbReference type="GO" id="GO:0016301">
    <property type="term" value="F:kinase activity"/>
    <property type="evidence" value="ECO:0007669"/>
    <property type="project" value="UniProtKB-KW"/>
</dbReference>
<proteinExistence type="predicted"/>
<dbReference type="EMBL" id="JANAVB010006800">
    <property type="protein sequence ID" value="KAJ6843929.1"/>
    <property type="molecule type" value="Genomic_DNA"/>
</dbReference>
<reference evidence="1" key="1">
    <citation type="journal article" date="2023" name="GigaByte">
        <title>Genome assembly of the bearded iris, Iris pallida Lam.</title>
        <authorList>
            <person name="Bruccoleri R.E."/>
            <person name="Oakeley E.J."/>
            <person name="Faust A.M.E."/>
            <person name="Altorfer M."/>
            <person name="Dessus-Babus S."/>
            <person name="Burckhardt D."/>
            <person name="Oertli M."/>
            <person name="Naumann U."/>
            <person name="Petersen F."/>
            <person name="Wong J."/>
        </authorList>
    </citation>
    <scope>NUCLEOTIDE SEQUENCE</scope>
    <source>
        <strain evidence="1">GSM-AAB239-AS_SAM_17_03QT</strain>
    </source>
</reference>
<organism evidence="1 2">
    <name type="scientific">Iris pallida</name>
    <name type="common">Sweet iris</name>
    <dbReference type="NCBI Taxonomy" id="29817"/>
    <lineage>
        <taxon>Eukaryota</taxon>
        <taxon>Viridiplantae</taxon>
        <taxon>Streptophyta</taxon>
        <taxon>Embryophyta</taxon>
        <taxon>Tracheophyta</taxon>
        <taxon>Spermatophyta</taxon>
        <taxon>Magnoliopsida</taxon>
        <taxon>Liliopsida</taxon>
        <taxon>Asparagales</taxon>
        <taxon>Iridaceae</taxon>
        <taxon>Iridoideae</taxon>
        <taxon>Irideae</taxon>
        <taxon>Iris</taxon>
    </lineage>
</organism>
<accession>A0AAX6HS74</accession>
<protein>
    <submittedName>
        <fullName evidence="1">L-type lectin-domain containing receptor kinase IV.2-like</fullName>
    </submittedName>
</protein>
<comment type="caution">
    <text evidence="1">The sequence shown here is derived from an EMBL/GenBank/DDBJ whole genome shotgun (WGS) entry which is preliminary data.</text>
</comment>
<gene>
    <name evidence="1" type="ORF">M6B38_295115</name>
</gene>
<evidence type="ECO:0000313" key="2">
    <source>
        <dbReference type="Proteomes" id="UP001140949"/>
    </source>
</evidence>
<reference evidence="1" key="2">
    <citation type="submission" date="2023-04" db="EMBL/GenBank/DDBJ databases">
        <authorList>
            <person name="Bruccoleri R.E."/>
            <person name="Oakeley E.J."/>
            <person name="Faust A.-M."/>
            <person name="Dessus-Babus S."/>
            <person name="Altorfer M."/>
            <person name="Burckhardt D."/>
            <person name="Oertli M."/>
            <person name="Naumann U."/>
            <person name="Petersen F."/>
            <person name="Wong J."/>
        </authorList>
    </citation>
    <scope>NUCLEOTIDE SEQUENCE</scope>
    <source>
        <strain evidence="1">GSM-AAB239-AS_SAM_17_03QT</strain>
        <tissue evidence="1">Leaf</tissue>
    </source>
</reference>
<dbReference type="Proteomes" id="UP001140949">
    <property type="component" value="Unassembled WGS sequence"/>
</dbReference>
<keyword evidence="2" id="KW-1185">Reference proteome</keyword>
<keyword evidence="1" id="KW-0808">Transferase</keyword>
<keyword evidence="1" id="KW-0675">Receptor</keyword>